<dbReference type="Gene3D" id="3.90.1150.10">
    <property type="entry name" value="Aspartate Aminotransferase, domain 1"/>
    <property type="match status" value="1"/>
</dbReference>
<evidence type="ECO:0000256" key="3">
    <source>
        <dbReference type="ARBA" id="ARBA00022793"/>
    </source>
</evidence>
<name>A0ABX4K1D0_9HYPH</name>
<dbReference type="InterPro" id="IPR015424">
    <property type="entry name" value="PyrdxlP-dep_Trfase"/>
</dbReference>
<evidence type="ECO:0000256" key="5">
    <source>
        <dbReference type="ARBA" id="ARBA00023239"/>
    </source>
</evidence>
<gene>
    <name evidence="7" type="ORF">CO674_02040</name>
</gene>
<dbReference type="SUPFAM" id="SSF53383">
    <property type="entry name" value="PLP-dependent transferases"/>
    <property type="match status" value="1"/>
</dbReference>
<keyword evidence="7" id="KW-0032">Aminotransferase</keyword>
<dbReference type="PANTHER" id="PTHR11999:SF70">
    <property type="entry name" value="MIP05841P"/>
    <property type="match status" value="1"/>
</dbReference>
<dbReference type="Proteomes" id="UP000219914">
    <property type="component" value="Unassembled WGS sequence"/>
</dbReference>
<dbReference type="Pfam" id="PF00282">
    <property type="entry name" value="Pyridoxal_deC"/>
    <property type="match status" value="1"/>
</dbReference>
<organism evidence="7 8">
    <name type="scientific">Rhizobium hidalgonense</name>
    <dbReference type="NCBI Taxonomy" id="1538159"/>
    <lineage>
        <taxon>Bacteria</taxon>
        <taxon>Pseudomonadati</taxon>
        <taxon>Pseudomonadota</taxon>
        <taxon>Alphaproteobacteria</taxon>
        <taxon>Hyphomicrobiales</taxon>
        <taxon>Rhizobiaceae</taxon>
        <taxon>Rhizobium/Agrobacterium group</taxon>
        <taxon>Rhizobium</taxon>
    </lineage>
</organism>
<dbReference type="EMBL" id="NWSY01000001">
    <property type="protein sequence ID" value="PDT25597.1"/>
    <property type="molecule type" value="Genomic_DNA"/>
</dbReference>
<evidence type="ECO:0000256" key="4">
    <source>
        <dbReference type="ARBA" id="ARBA00022898"/>
    </source>
</evidence>
<evidence type="ECO:0000313" key="7">
    <source>
        <dbReference type="EMBL" id="PDT25597.1"/>
    </source>
</evidence>
<dbReference type="PANTHER" id="PTHR11999">
    <property type="entry name" value="GROUP II PYRIDOXAL-5-PHOSPHATE DECARBOXYLASE"/>
    <property type="match status" value="1"/>
</dbReference>
<comment type="similarity">
    <text evidence="2 6">Belongs to the group II decarboxylase family.</text>
</comment>
<accession>A0ABX4K1D0</accession>
<comment type="cofactor">
    <cofactor evidence="1 6">
        <name>pyridoxal 5'-phosphate</name>
        <dbReference type="ChEBI" id="CHEBI:597326"/>
    </cofactor>
</comment>
<keyword evidence="4 6" id="KW-0663">Pyridoxal phosphate</keyword>
<protein>
    <submittedName>
        <fullName evidence="7">Aspartate aminotransferase family protein</fullName>
    </submittedName>
</protein>
<dbReference type="InterPro" id="IPR010977">
    <property type="entry name" value="Aromatic_deC"/>
</dbReference>
<dbReference type="InterPro" id="IPR002129">
    <property type="entry name" value="PyrdxlP-dep_de-COase"/>
</dbReference>
<keyword evidence="8" id="KW-1185">Reference proteome</keyword>
<evidence type="ECO:0000313" key="8">
    <source>
        <dbReference type="Proteomes" id="UP000219914"/>
    </source>
</evidence>
<evidence type="ECO:0000256" key="1">
    <source>
        <dbReference type="ARBA" id="ARBA00001933"/>
    </source>
</evidence>
<dbReference type="InterPro" id="IPR015421">
    <property type="entry name" value="PyrdxlP-dep_Trfase_major"/>
</dbReference>
<proteinExistence type="inferred from homology"/>
<keyword evidence="7" id="KW-0808">Transferase</keyword>
<keyword evidence="3" id="KW-0210">Decarboxylase</keyword>
<keyword evidence="5 6" id="KW-0456">Lyase</keyword>
<dbReference type="InterPro" id="IPR015422">
    <property type="entry name" value="PyrdxlP-dep_Trfase_small"/>
</dbReference>
<dbReference type="GO" id="GO:0008483">
    <property type="term" value="F:transaminase activity"/>
    <property type="evidence" value="ECO:0007669"/>
    <property type="project" value="UniProtKB-KW"/>
</dbReference>
<evidence type="ECO:0000256" key="6">
    <source>
        <dbReference type="RuleBase" id="RU000382"/>
    </source>
</evidence>
<dbReference type="Gene3D" id="3.40.640.10">
    <property type="entry name" value="Type I PLP-dependent aspartate aminotransferase-like (Major domain)"/>
    <property type="match status" value="1"/>
</dbReference>
<sequence length="505" mass="53351">MVPAAWFRGYAFGVGRGICMSAIASLFQEAARLAAGFRQATPARHMPSHDYATSLAAFGEPLPMAGSQMLDVIRRLADGAEPGLHATTGPRFFGWVIGGSHPVGVAADFLTSAWGQNAGNHVAAPAAAAVETVAARWLLDLLKLPAESSVGFVTGATVANFTCLAAARGEVLRQVGWDADAKGLFGAPEITVLIGDDAHTTVFSALQFLGLGHDRLLRVRTDPVGRIDPAALAGTLDTVSGPVIAILQAGQINTGAFDDFAAMIPLLKTKGAWVHIDGAFGLWAQASVKTSHLSRGIEAADSWATDGHKWLQTPYDCGYAIVRSELAHRRAMTIAASYLPLAGVGERDPSHYVPELSRRARGFATWAMLKHLGREGMAALIDQCCASARLAADLLAREPGIAILNEVTLNQLVIRFGAGRPDEEGDALTRKTIEKIQADGLIFAGGAKWRGRDVLRLSVTNFQTTSDQAELAAHSIIAAYRSVSSVDSAPTDRVPADRVPSGHGQ</sequence>
<evidence type="ECO:0000256" key="2">
    <source>
        <dbReference type="ARBA" id="ARBA00009533"/>
    </source>
</evidence>
<comment type="caution">
    <text evidence="7">The sequence shown here is derived from an EMBL/GenBank/DDBJ whole genome shotgun (WGS) entry which is preliminary data.</text>
</comment>
<reference evidence="7 8" key="1">
    <citation type="submission" date="2017-09" db="EMBL/GenBank/DDBJ databases">
        <title>Comparative genomics of rhizobia isolated from Phaseolus vulgaris in China.</title>
        <authorList>
            <person name="Tong W."/>
        </authorList>
    </citation>
    <scope>NUCLEOTIDE SEQUENCE [LARGE SCALE GENOMIC DNA]</scope>
    <source>
        <strain evidence="7 8">FH14</strain>
    </source>
</reference>